<name>A0A9P6AHA3_9AGAM</name>
<dbReference type="AlphaFoldDB" id="A0A9P6AHA3"/>
<keyword evidence="3" id="KW-1185">Reference proteome</keyword>
<organism evidence="2 3">
    <name type="scientific">Hydnum rufescens UP504</name>
    <dbReference type="NCBI Taxonomy" id="1448309"/>
    <lineage>
        <taxon>Eukaryota</taxon>
        <taxon>Fungi</taxon>
        <taxon>Dikarya</taxon>
        <taxon>Basidiomycota</taxon>
        <taxon>Agaricomycotina</taxon>
        <taxon>Agaricomycetes</taxon>
        <taxon>Cantharellales</taxon>
        <taxon>Hydnaceae</taxon>
        <taxon>Hydnum</taxon>
    </lineage>
</organism>
<gene>
    <name evidence="2" type="ORF">BS47DRAFT_1367872</name>
</gene>
<reference evidence="2" key="1">
    <citation type="journal article" date="2020" name="Nat. Commun.">
        <title>Large-scale genome sequencing of mycorrhizal fungi provides insights into the early evolution of symbiotic traits.</title>
        <authorList>
            <person name="Miyauchi S."/>
            <person name="Kiss E."/>
            <person name="Kuo A."/>
            <person name="Drula E."/>
            <person name="Kohler A."/>
            <person name="Sanchez-Garcia M."/>
            <person name="Morin E."/>
            <person name="Andreopoulos B."/>
            <person name="Barry K.W."/>
            <person name="Bonito G."/>
            <person name="Buee M."/>
            <person name="Carver A."/>
            <person name="Chen C."/>
            <person name="Cichocki N."/>
            <person name="Clum A."/>
            <person name="Culley D."/>
            <person name="Crous P.W."/>
            <person name="Fauchery L."/>
            <person name="Girlanda M."/>
            <person name="Hayes R.D."/>
            <person name="Keri Z."/>
            <person name="LaButti K."/>
            <person name="Lipzen A."/>
            <person name="Lombard V."/>
            <person name="Magnuson J."/>
            <person name="Maillard F."/>
            <person name="Murat C."/>
            <person name="Nolan M."/>
            <person name="Ohm R.A."/>
            <person name="Pangilinan J."/>
            <person name="Pereira M.F."/>
            <person name="Perotto S."/>
            <person name="Peter M."/>
            <person name="Pfister S."/>
            <person name="Riley R."/>
            <person name="Sitrit Y."/>
            <person name="Stielow J.B."/>
            <person name="Szollosi G."/>
            <person name="Zifcakova L."/>
            <person name="Stursova M."/>
            <person name="Spatafora J.W."/>
            <person name="Tedersoo L."/>
            <person name="Vaario L.M."/>
            <person name="Yamada A."/>
            <person name="Yan M."/>
            <person name="Wang P."/>
            <person name="Xu J."/>
            <person name="Bruns T."/>
            <person name="Baldrian P."/>
            <person name="Vilgalys R."/>
            <person name="Dunand C."/>
            <person name="Henrissat B."/>
            <person name="Grigoriev I.V."/>
            <person name="Hibbett D."/>
            <person name="Nagy L.G."/>
            <person name="Martin F.M."/>
        </authorList>
    </citation>
    <scope>NUCLEOTIDE SEQUENCE</scope>
    <source>
        <strain evidence="2">UP504</strain>
    </source>
</reference>
<dbReference type="Proteomes" id="UP000886523">
    <property type="component" value="Unassembled WGS sequence"/>
</dbReference>
<feature type="signal peptide" evidence="1">
    <location>
        <begin position="1"/>
        <end position="17"/>
    </location>
</feature>
<feature type="chain" id="PRO_5040278087" description="Secreted protein" evidence="1">
    <location>
        <begin position="18"/>
        <end position="126"/>
    </location>
</feature>
<keyword evidence="1" id="KW-0732">Signal</keyword>
<proteinExistence type="predicted"/>
<evidence type="ECO:0000313" key="3">
    <source>
        <dbReference type="Proteomes" id="UP000886523"/>
    </source>
</evidence>
<sequence>MPLGYLLLLGFMPSCLLFSTGSTASSTLPWGCAFYPVFYWRPLPSASASYLGPKCPPAAPPIEAWPHFYPYWNPPIKLVPSDTKSSNGGRLSQKELVSLLFLPTNMTQMSILLKPHRCLNWRVRKE</sequence>
<accession>A0A9P6AHA3</accession>
<evidence type="ECO:0008006" key="4">
    <source>
        <dbReference type="Google" id="ProtNLM"/>
    </source>
</evidence>
<evidence type="ECO:0000313" key="2">
    <source>
        <dbReference type="EMBL" id="KAF9505693.1"/>
    </source>
</evidence>
<protein>
    <recommendedName>
        <fullName evidence="4">Secreted protein</fullName>
    </recommendedName>
</protein>
<comment type="caution">
    <text evidence="2">The sequence shown here is derived from an EMBL/GenBank/DDBJ whole genome shotgun (WGS) entry which is preliminary data.</text>
</comment>
<evidence type="ECO:0000256" key="1">
    <source>
        <dbReference type="SAM" id="SignalP"/>
    </source>
</evidence>
<dbReference type="EMBL" id="MU129140">
    <property type="protein sequence ID" value="KAF9505693.1"/>
    <property type="molecule type" value="Genomic_DNA"/>
</dbReference>